<keyword evidence="2" id="KW-1185">Reference proteome</keyword>
<organism evidence="1 2">
    <name type="scientific">Ooceraea biroi</name>
    <name type="common">Clonal raider ant</name>
    <name type="synonym">Cerapachys biroi</name>
    <dbReference type="NCBI Taxonomy" id="2015173"/>
    <lineage>
        <taxon>Eukaryota</taxon>
        <taxon>Metazoa</taxon>
        <taxon>Ecdysozoa</taxon>
        <taxon>Arthropoda</taxon>
        <taxon>Hexapoda</taxon>
        <taxon>Insecta</taxon>
        <taxon>Pterygota</taxon>
        <taxon>Neoptera</taxon>
        <taxon>Endopterygota</taxon>
        <taxon>Hymenoptera</taxon>
        <taxon>Apocrita</taxon>
        <taxon>Aculeata</taxon>
        <taxon>Formicoidea</taxon>
        <taxon>Formicidae</taxon>
        <taxon>Dorylinae</taxon>
        <taxon>Ooceraea</taxon>
    </lineage>
</organism>
<name>A0A026WGU9_OOCBI</name>
<protein>
    <submittedName>
        <fullName evidence="1">Uncharacterized protein</fullName>
    </submittedName>
</protein>
<dbReference type="Proteomes" id="UP000053097">
    <property type="component" value="Unassembled WGS sequence"/>
</dbReference>
<proteinExistence type="predicted"/>
<evidence type="ECO:0000313" key="2">
    <source>
        <dbReference type="Proteomes" id="UP000053097"/>
    </source>
</evidence>
<reference evidence="1 2" key="1">
    <citation type="journal article" date="2014" name="Curr. Biol.">
        <title>The genome of the clonal raider ant Cerapachys biroi.</title>
        <authorList>
            <person name="Oxley P.R."/>
            <person name="Ji L."/>
            <person name="Fetter-Pruneda I."/>
            <person name="McKenzie S.K."/>
            <person name="Li C."/>
            <person name="Hu H."/>
            <person name="Zhang G."/>
            <person name="Kronauer D.J."/>
        </authorList>
    </citation>
    <scope>NUCLEOTIDE SEQUENCE [LARGE SCALE GENOMIC DNA]</scope>
</reference>
<dbReference type="EMBL" id="KK107214">
    <property type="protein sequence ID" value="EZA55260.1"/>
    <property type="molecule type" value="Genomic_DNA"/>
</dbReference>
<sequence>MTSREDPARFPVSRRRLIVADNVIYWRVKRAVCLYARFFTVIDVHHGRSRPYARTENKGALSVTRNAPTDVITTYVLLETSAYSRDARSATNDAINYPKNGCSLKLRGDGDLHLQS</sequence>
<gene>
    <name evidence="1" type="ORF">X777_05195</name>
</gene>
<evidence type="ECO:0000313" key="1">
    <source>
        <dbReference type="EMBL" id="EZA55260.1"/>
    </source>
</evidence>
<dbReference type="AlphaFoldDB" id="A0A026WGU9"/>
<accession>A0A026WGU9</accession>